<feature type="transmembrane region" description="Helical" evidence="2">
    <location>
        <begin position="426"/>
        <end position="445"/>
    </location>
</feature>
<dbReference type="Proteomes" id="UP000199022">
    <property type="component" value="Unassembled WGS sequence"/>
</dbReference>
<evidence type="ECO:0000256" key="1">
    <source>
        <dbReference type="SAM" id="MobiDB-lite"/>
    </source>
</evidence>
<feature type="transmembrane region" description="Helical" evidence="2">
    <location>
        <begin position="187"/>
        <end position="209"/>
    </location>
</feature>
<feature type="transmembrane region" description="Helical" evidence="2">
    <location>
        <begin position="452"/>
        <end position="469"/>
    </location>
</feature>
<feature type="transmembrane region" description="Helical" evidence="2">
    <location>
        <begin position="628"/>
        <end position="646"/>
    </location>
</feature>
<feature type="transmembrane region" description="Helical" evidence="2">
    <location>
        <begin position="128"/>
        <end position="149"/>
    </location>
</feature>
<feature type="transmembrane region" description="Helical" evidence="2">
    <location>
        <begin position="155"/>
        <end position="175"/>
    </location>
</feature>
<feature type="transmembrane region" description="Helical" evidence="2">
    <location>
        <begin position="475"/>
        <end position="499"/>
    </location>
</feature>
<evidence type="ECO:0000313" key="3">
    <source>
        <dbReference type="EMBL" id="SFD20877.1"/>
    </source>
</evidence>
<feature type="transmembrane region" description="Helical" evidence="2">
    <location>
        <begin position="376"/>
        <end position="397"/>
    </location>
</feature>
<feature type="transmembrane region" description="Helical" evidence="2">
    <location>
        <begin position="215"/>
        <end position="233"/>
    </location>
</feature>
<feature type="transmembrane region" description="Helical" evidence="2">
    <location>
        <begin position="531"/>
        <end position="548"/>
    </location>
</feature>
<feature type="transmembrane region" description="Helical" evidence="2">
    <location>
        <begin position="240"/>
        <end position="259"/>
    </location>
</feature>
<feature type="compositionally biased region" description="Pro residues" evidence="1">
    <location>
        <begin position="104"/>
        <end position="117"/>
    </location>
</feature>
<feature type="compositionally biased region" description="Low complexity" evidence="1">
    <location>
        <begin position="69"/>
        <end position="90"/>
    </location>
</feature>
<dbReference type="STRING" id="1225127.SAMN05661030_2761"/>
<keyword evidence="2" id="KW-0812">Transmembrane</keyword>
<dbReference type="AlphaFoldDB" id="A0A1I1QFU2"/>
<feature type="transmembrane region" description="Helical" evidence="2">
    <location>
        <begin position="265"/>
        <end position="286"/>
    </location>
</feature>
<gene>
    <name evidence="3" type="ORF">SAMN05661030_2761</name>
</gene>
<feature type="transmembrane region" description="Helical" evidence="2">
    <location>
        <begin position="293"/>
        <end position="315"/>
    </location>
</feature>
<feature type="transmembrane region" description="Helical" evidence="2">
    <location>
        <begin position="678"/>
        <end position="695"/>
    </location>
</feature>
<dbReference type="RefSeq" id="WP_165628916.1">
    <property type="nucleotide sequence ID" value="NZ_BNAC01000001.1"/>
</dbReference>
<dbReference type="EMBL" id="FOMD01000003">
    <property type="protein sequence ID" value="SFD20877.1"/>
    <property type="molecule type" value="Genomic_DNA"/>
</dbReference>
<dbReference type="InterPro" id="IPR058062">
    <property type="entry name" value="SCO7613_C"/>
</dbReference>
<keyword evidence="2" id="KW-0472">Membrane</keyword>
<accession>A0A1I1QFU2</accession>
<feature type="transmembrane region" description="Helical" evidence="2">
    <location>
        <begin position="321"/>
        <end position="340"/>
    </location>
</feature>
<name>A0A1I1QFU2_9ACTN</name>
<feature type="transmembrane region" description="Helical" evidence="2">
    <location>
        <begin position="352"/>
        <end position="370"/>
    </location>
</feature>
<protein>
    <submittedName>
        <fullName evidence="3">Uncharacterized protein</fullName>
    </submittedName>
</protein>
<feature type="region of interest" description="Disordered" evidence="1">
    <location>
        <begin position="69"/>
        <end position="121"/>
    </location>
</feature>
<feature type="transmembrane region" description="Helical" evidence="2">
    <location>
        <begin position="506"/>
        <end position="525"/>
    </location>
</feature>
<evidence type="ECO:0000313" key="4">
    <source>
        <dbReference type="Proteomes" id="UP000199022"/>
    </source>
</evidence>
<organism evidence="3 4">
    <name type="scientific">Klenkia taihuensis</name>
    <dbReference type="NCBI Taxonomy" id="1225127"/>
    <lineage>
        <taxon>Bacteria</taxon>
        <taxon>Bacillati</taxon>
        <taxon>Actinomycetota</taxon>
        <taxon>Actinomycetes</taxon>
        <taxon>Geodermatophilales</taxon>
        <taxon>Geodermatophilaceae</taxon>
        <taxon>Klenkia</taxon>
    </lineage>
</organism>
<dbReference type="NCBIfam" id="NF047321">
    <property type="entry name" value="SCO7613_CTERM"/>
    <property type="match status" value="1"/>
</dbReference>
<sequence length="713" mass="69919">MSAPTAAPWVLRCPVCSTPVPDRAHPGTACAGCGLPAAGHAGVVVGRIGATLAELHRDRDALLATLRAHATTPVRSPGTPAAPAAQSAVRRPPPPRPAAGRPTWAPPPGPPVAPPAPEPRRRVSPQQVLVGLGSLLVVAAATALVAVGWTRLGLGFQATVMVTATAAAASASAWAARRGLRVTEEALAATAAALLLVDVTAARALGLAGLDEVPLHAYAAGALAVVTLLAAGLRAATRSTLVWPAVALLAAQPVLPLALGELADGVAGVVALLLLAGADAAVVRLLPRWSADVARLLSVVAAACGSLLAVGLAWTGPAAEGAAATAVLTAAAAAVVLLVIRWARQGRTVPVPAPVAGLAAVPALALAGLAQPAGSVAAPLLALVGLALATVCVLVWASPLPRELAGGPAAVLAVVGTVQLDQADRPAALALVALAATVPAALAAVLRPAARVPAVAAALLLPGATVLAARHGGVLAAPVAGLLLAVLGAAALGLAAVRLGRPEERAAALTAPVLGLAAAVTGASVGAWGQVGAQLALVGVAGLAYAVAGRRVLTGWVALADLVVATWVALAGAAVVTVEAYSLPLAAALLVAAAPQLRRAPSWQGWGPALVVGFAPSVVAAVGTGDQARTVLVVLAGVVALVAGTLTHRQAPFVVGAVAAGVVGAVEVAPWVARLESWVPLGAAGLLLLVLGASYERRRQQAREAVAWVSDLR</sequence>
<reference evidence="4" key="1">
    <citation type="submission" date="2016-10" db="EMBL/GenBank/DDBJ databases">
        <authorList>
            <person name="Varghese N."/>
            <person name="Submissions S."/>
        </authorList>
    </citation>
    <scope>NUCLEOTIDE SEQUENCE [LARGE SCALE GENOMIC DNA]</scope>
    <source>
        <strain evidence="4">DSM 45962</strain>
    </source>
</reference>
<keyword evidence="4" id="KW-1185">Reference proteome</keyword>
<keyword evidence="2" id="KW-1133">Transmembrane helix</keyword>
<feature type="transmembrane region" description="Helical" evidence="2">
    <location>
        <begin position="653"/>
        <end position="672"/>
    </location>
</feature>
<proteinExistence type="predicted"/>
<evidence type="ECO:0000256" key="2">
    <source>
        <dbReference type="SAM" id="Phobius"/>
    </source>
</evidence>
<feature type="transmembrane region" description="Helical" evidence="2">
    <location>
        <begin position="605"/>
        <end position="622"/>
    </location>
</feature>